<dbReference type="Pfam" id="PF00059">
    <property type="entry name" value="Lectin_C"/>
    <property type="match status" value="2"/>
</dbReference>
<reference evidence="3 4" key="1">
    <citation type="journal article" date="2018" name="Sci. Rep.">
        <title>Comparative analysis of the Pocillopora damicornis genome highlights role of immune system in coral evolution.</title>
        <authorList>
            <person name="Cunning R."/>
            <person name="Bay R.A."/>
            <person name="Gillette P."/>
            <person name="Baker A.C."/>
            <person name="Traylor-Knowles N."/>
        </authorList>
    </citation>
    <scope>NUCLEOTIDE SEQUENCE [LARGE SCALE GENOMIC DNA]</scope>
    <source>
        <strain evidence="3">RSMAS</strain>
        <tissue evidence="3">Whole animal</tissue>
    </source>
</reference>
<sequence length="289" mass="34441">MTLFVIIMIISIFCSHLYHFVECPNITFNNSWYIISVDGWSWQWSRDDCRRQGGDLVSFETEEEWNFINDEIQRRNTKNYKNKWSIGLFKKKNTGKWTWVSERPLTIYKWGKGEPRGEHRVAFMYKRSSNGQRGVFGSVEDKSTQKMHAYICEISKECPNITFKNSWYIISVDGEPWYWSRDTCSSLGGDLVSIETQEEWNLINDEIQRRNTTNYENKWRIGLKKRARNWTWVSGRPLTISKWGQGEPSGEQYVAFMYKRFRNGERGVFGTYNNESWKKQHAYICEIPK</sequence>
<feature type="domain" description="C-type lectin" evidence="2">
    <location>
        <begin position="163"/>
        <end position="286"/>
    </location>
</feature>
<organism evidence="3 4">
    <name type="scientific">Pocillopora damicornis</name>
    <name type="common">Cauliflower coral</name>
    <name type="synonym">Millepora damicornis</name>
    <dbReference type="NCBI Taxonomy" id="46731"/>
    <lineage>
        <taxon>Eukaryota</taxon>
        <taxon>Metazoa</taxon>
        <taxon>Cnidaria</taxon>
        <taxon>Anthozoa</taxon>
        <taxon>Hexacorallia</taxon>
        <taxon>Scleractinia</taxon>
        <taxon>Astrocoeniina</taxon>
        <taxon>Pocilloporidae</taxon>
        <taxon>Pocillopora</taxon>
    </lineage>
</organism>
<keyword evidence="1" id="KW-0732">Signal</keyword>
<dbReference type="PANTHER" id="PTHR22803">
    <property type="entry name" value="MANNOSE, PHOSPHOLIPASE, LECTIN RECEPTOR RELATED"/>
    <property type="match status" value="1"/>
</dbReference>
<dbReference type="EMBL" id="RCHS01001236">
    <property type="protein sequence ID" value="RMX54594.1"/>
    <property type="molecule type" value="Genomic_DNA"/>
</dbReference>
<dbReference type="SMART" id="SM00034">
    <property type="entry name" value="CLECT"/>
    <property type="match status" value="2"/>
</dbReference>
<feature type="non-terminal residue" evidence="3">
    <location>
        <position position="289"/>
    </location>
</feature>
<dbReference type="Gene3D" id="3.10.100.10">
    <property type="entry name" value="Mannose-Binding Protein A, subunit A"/>
    <property type="match status" value="2"/>
</dbReference>
<dbReference type="InterPro" id="IPR001304">
    <property type="entry name" value="C-type_lectin-like"/>
</dbReference>
<dbReference type="InterPro" id="IPR050111">
    <property type="entry name" value="C-type_lectin/snaclec_domain"/>
</dbReference>
<dbReference type="InterPro" id="IPR016187">
    <property type="entry name" value="CTDL_fold"/>
</dbReference>
<feature type="chain" id="PRO_5018090955" description="C-type lectin domain-containing protein" evidence="1">
    <location>
        <begin position="24"/>
        <end position="289"/>
    </location>
</feature>
<dbReference type="InterPro" id="IPR016186">
    <property type="entry name" value="C-type_lectin-like/link_sf"/>
</dbReference>
<keyword evidence="4" id="KW-1185">Reference proteome</keyword>
<evidence type="ECO:0000256" key="1">
    <source>
        <dbReference type="SAM" id="SignalP"/>
    </source>
</evidence>
<dbReference type="OrthoDB" id="5988433at2759"/>
<evidence type="ECO:0000313" key="3">
    <source>
        <dbReference type="EMBL" id="RMX54594.1"/>
    </source>
</evidence>
<comment type="caution">
    <text evidence="3">The sequence shown here is derived from an EMBL/GenBank/DDBJ whole genome shotgun (WGS) entry which is preliminary data.</text>
</comment>
<gene>
    <name evidence="3" type="ORF">pdam_00023673</name>
</gene>
<evidence type="ECO:0000259" key="2">
    <source>
        <dbReference type="PROSITE" id="PS50041"/>
    </source>
</evidence>
<dbReference type="CDD" id="cd00037">
    <property type="entry name" value="CLECT"/>
    <property type="match status" value="2"/>
</dbReference>
<dbReference type="SUPFAM" id="SSF56436">
    <property type="entry name" value="C-type lectin-like"/>
    <property type="match status" value="2"/>
</dbReference>
<accession>A0A3M6UM37</accession>
<evidence type="ECO:0000313" key="4">
    <source>
        <dbReference type="Proteomes" id="UP000275408"/>
    </source>
</evidence>
<dbReference type="AlphaFoldDB" id="A0A3M6UM37"/>
<feature type="signal peptide" evidence="1">
    <location>
        <begin position="1"/>
        <end position="23"/>
    </location>
</feature>
<name>A0A3M6UM37_POCDA</name>
<dbReference type="PROSITE" id="PS50041">
    <property type="entry name" value="C_TYPE_LECTIN_2"/>
    <property type="match status" value="2"/>
</dbReference>
<dbReference type="Proteomes" id="UP000275408">
    <property type="component" value="Unassembled WGS sequence"/>
</dbReference>
<protein>
    <recommendedName>
        <fullName evidence="2">C-type lectin domain-containing protein</fullName>
    </recommendedName>
</protein>
<proteinExistence type="predicted"/>
<feature type="domain" description="C-type lectin" evidence="2">
    <location>
        <begin position="28"/>
        <end position="153"/>
    </location>
</feature>